<name>A0ABZ0IVA2_9BACT</name>
<dbReference type="Proteomes" id="UP001302349">
    <property type="component" value="Chromosome"/>
</dbReference>
<proteinExistence type="predicted"/>
<dbReference type="RefSeq" id="WP_317490282.1">
    <property type="nucleotide sequence ID" value="NZ_CP136051.1"/>
</dbReference>
<keyword evidence="2" id="KW-1185">Reference proteome</keyword>
<evidence type="ECO:0000313" key="1">
    <source>
        <dbReference type="EMBL" id="WOK07611.1"/>
    </source>
</evidence>
<dbReference type="EMBL" id="CP136051">
    <property type="protein sequence ID" value="WOK07611.1"/>
    <property type="molecule type" value="Genomic_DNA"/>
</dbReference>
<accession>A0ABZ0IVA2</accession>
<evidence type="ECO:0000313" key="2">
    <source>
        <dbReference type="Proteomes" id="UP001302349"/>
    </source>
</evidence>
<sequence>MFPEEFLHFIWQFQYFDSSNLQTTDGQTILISKQGFLNTDAGPDFKEARVRIGDMEWNGQVEIHLKSSDWHSHKHQFDKAYDSVILHVVWEADREILRTDGTYIPQLELKDRVSLQLLTRYQGLIQQRVEVPCQTQIKNIDALKRQSTIDRVLVERLQRKTKDVEILLKKYGGDWDATAVHFLIRYFGFKKNEEGFQQLSKRVSYKVMKKLAFDKKDLEAYLLGLAGLLDVNSSDFYSKALKERFDYINHKFQLIATSLPPIPWKFMRMRPANFPTIRLAQLAAIIHQSPRLFAVFVESDLARLRGVFKSKVSDYWSTHFQFAKDEPGVEKAKTSRPSAFVGSKSIDILLINCVVPLLFAYAKEQGSAELEEKALLLLNQLQFEENTITRKLSFLPVEKPTAYESQAFLELYQHYCQPRRCLSCQIGTHLIRQNH</sequence>
<organism evidence="1 2">
    <name type="scientific">Imperialibacter roseus</name>
    <dbReference type="NCBI Taxonomy" id="1324217"/>
    <lineage>
        <taxon>Bacteria</taxon>
        <taxon>Pseudomonadati</taxon>
        <taxon>Bacteroidota</taxon>
        <taxon>Cytophagia</taxon>
        <taxon>Cytophagales</taxon>
        <taxon>Flammeovirgaceae</taxon>
        <taxon>Imperialibacter</taxon>
    </lineage>
</organism>
<protein>
    <submittedName>
        <fullName evidence="1">DUF2851 family protein</fullName>
    </submittedName>
</protein>
<reference evidence="1 2" key="1">
    <citation type="journal article" date="2023" name="Microbiol. Resour. Announc.">
        <title>Complete Genome Sequence of Imperialibacter roseus strain P4T.</title>
        <authorList>
            <person name="Tizabi D.R."/>
            <person name="Bachvaroff T."/>
            <person name="Hill R.T."/>
        </authorList>
    </citation>
    <scope>NUCLEOTIDE SEQUENCE [LARGE SCALE GENOMIC DNA]</scope>
    <source>
        <strain evidence="1 2">P4T</strain>
    </source>
</reference>
<dbReference type="Pfam" id="PF11013">
    <property type="entry name" value="DUF2851"/>
    <property type="match status" value="1"/>
</dbReference>
<dbReference type="InterPro" id="IPR021272">
    <property type="entry name" value="DUF2851"/>
</dbReference>
<gene>
    <name evidence="1" type="ORF">RT717_03110</name>
</gene>